<dbReference type="EMBL" id="BAABAT010000028">
    <property type="protein sequence ID" value="GAA4257598.1"/>
    <property type="molecule type" value="Genomic_DNA"/>
</dbReference>
<name>A0ABP8DJG4_9ACTN</name>
<keyword evidence="3" id="KW-0804">Transcription</keyword>
<accession>A0ABP8DJG4</accession>
<organism evidence="5 6">
    <name type="scientific">Dactylosporangium darangshiense</name>
    <dbReference type="NCBI Taxonomy" id="579108"/>
    <lineage>
        <taxon>Bacteria</taxon>
        <taxon>Bacillati</taxon>
        <taxon>Actinomycetota</taxon>
        <taxon>Actinomycetes</taxon>
        <taxon>Micromonosporales</taxon>
        <taxon>Micromonosporaceae</taxon>
        <taxon>Dactylosporangium</taxon>
    </lineage>
</organism>
<dbReference type="Gene3D" id="1.10.10.10">
    <property type="entry name" value="Winged helix-like DNA-binding domain superfamily/Winged helix DNA-binding domain"/>
    <property type="match status" value="1"/>
</dbReference>
<dbReference type="SUPFAM" id="SSF46785">
    <property type="entry name" value="Winged helix' DNA-binding domain"/>
    <property type="match status" value="1"/>
</dbReference>
<dbReference type="InterPro" id="IPR036388">
    <property type="entry name" value="WH-like_DNA-bd_sf"/>
</dbReference>
<proteinExistence type="predicted"/>
<comment type="caution">
    <text evidence="5">The sequence shown here is derived from an EMBL/GenBank/DDBJ whole genome shotgun (WGS) entry which is preliminary data.</text>
</comment>
<dbReference type="CDD" id="cd00090">
    <property type="entry name" value="HTH_ARSR"/>
    <property type="match status" value="1"/>
</dbReference>
<dbReference type="InterPro" id="IPR036390">
    <property type="entry name" value="WH_DNA-bd_sf"/>
</dbReference>
<dbReference type="PROSITE" id="PS50995">
    <property type="entry name" value="HTH_MARR_2"/>
    <property type="match status" value="1"/>
</dbReference>
<dbReference type="SMART" id="SM00347">
    <property type="entry name" value="HTH_MARR"/>
    <property type="match status" value="1"/>
</dbReference>
<dbReference type="Pfam" id="PF12802">
    <property type="entry name" value="MarR_2"/>
    <property type="match status" value="1"/>
</dbReference>
<keyword evidence="1" id="KW-0805">Transcription regulation</keyword>
<dbReference type="PANTHER" id="PTHR42756:SF1">
    <property type="entry name" value="TRANSCRIPTIONAL REPRESSOR OF EMRAB OPERON"/>
    <property type="match status" value="1"/>
</dbReference>
<gene>
    <name evidence="5" type="ORF">GCM10022255_075000</name>
</gene>
<evidence type="ECO:0000256" key="2">
    <source>
        <dbReference type="ARBA" id="ARBA00023125"/>
    </source>
</evidence>
<reference evidence="6" key="1">
    <citation type="journal article" date="2019" name="Int. J. Syst. Evol. Microbiol.">
        <title>The Global Catalogue of Microorganisms (GCM) 10K type strain sequencing project: providing services to taxonomists for standard genome sequencing and annotation.</title>
        <authorList>
            <consortium name="The Broad Institute Genomics Platform"/>
            <consortium name="The Broad Institute Genome Sequencing Center for Infectious Disease"/>
            <person name="Wu L."/>
            <person name="Ma J."/>
        </authorList>
    </citation>
    <scope>NUCLEOTIDE SEQUENCE [LARGE SCALE GENOMIC DNA]</scope>
    <source>
        <strain evidence="6">JCM 17441</strain>
    </source>
</reference>
<evidence type="ECO:0000256" key="3">
    <source>
        <dbReference type="ARBA" id="ARBA00023163"/>
    </source>
</evidence>
<evidence type="ECO:0000313" key="6">
    <source>
        <dbReference type="Proteomes" id="UP001500620"/>
    </source>
</evidence>
<evidence type="ECO:0000313" key="5">
    <source>
        <dbReference type="EMBL" id="GAA4257598.1"/>
    </source>
</evidence>
<dbReference type="InterPro" id="IPR011991">
    <property type="entry name" value="ArsR-like_HTH"/>
</dbReference>
<dbReference type="Proteomes" id="UP001500620">
    <property type="component" value="Unassembled WGS sequence"/>
</dbReference>
<dbReference type="RefSeq" id="WP_345134579.1">
    <property type="nucleotide sequence ID" value="NZ_BAABAT010000028.1"/>
</dbReference>
<keyword evidence="6" id="KW-1185">Reference proteome</keyword>
<dbReference type="InterPro" id="IPR000835">
    <property type="entry name" value="HTH_MarR-typ"/>
</dbReference>
<evidence type="ECO:0000256" key="1">
    <source>
        <dbReference type="ARBA" id="ARBA00023015"/>
    </source>
</evidence>
<feature type="domain" description="HTH marR-type" evidence="4">
    <location>
        <begin position="7"/>
        <end position="136"/>
    </location>
</feature>
<evidence type="ECO:0000259" key="4">
    <source>
        <dbReference type="PROSITE" id="PS50995"/>
    </source>
</evidence>
<keyword evidence="2" id="KW-0238">DNA-binding</keyword>
<dbReference type="PANTHER" id="PTHR42756">
    <property type="entry name" value="TRANSCRIPTIONAL REGULATOR, MARR"/>
    <property type="match status" value="1"/>
</dbReference>
<protein>
    <recommendedName>
        <fullName evidence="4">HTH marR-type domain-containing protein</fullName>
    </recommendedName>
</protein>
<sequence length="150" mass="16300">MSSPGDHAPVGYALALVAFAHRGRMQRLLAEQGLHLGQERVVFELAQTPGISQTSLAARLGVEQPTVAKAVARMARQGLVRVEREGRGSRLFLTERGAGLLDGVVGCWREVEDVMVRDLSADERVQLRGLLRRCADNLTGKEPDDDGSRA</sequence>